<proteinExistence type="predicted"/>
<evidence type="ECO:0000256" key="3">
    <source>
        <dbReference type="ARBA" id="ARBA00023002"/>
    </source>
</evidence>
<keyword evidence="2" id="KW-0274">FAD</keyword>
<dbReference type="Pfam" id="PF03450">
    <property type="entry name" value="CO_deh_flav_C"/>
    <property type="match status" value="1"/>
</dbReference>
<dbReference type="Pfam" id="PF00941">
    <property type="entry name" value="FAD_binding_5"/>
    <property type="match status" value="1"/>
</dbReference>
<keyword evidence="3" id="KW-0560">Oxidoreductase</keyword>
<dbReference type="InterPro" id="IPR016166">
    <property type="entry name" value="FAD-bd_PCMH"/>
</dbReference>
<organism evidence="5">
    <name type="scientific">Caldithrix abyssi</name>
    <dbReference type="NCBI Taxonomy" id="187145"/>
    <lineage>
        <taxon>Bacteria</taxon>
        <taxon>Pseudomonadati</taxon>
        <taxon>Calditrichota</taxon>
        <taxon>Calditrichia</taxon>
        <taxon>Calditrichales</taxon>
        <taxon>Calditrichaceae</taxon>
        <taxon>Caldithrix</taxon>
    </lineage>
</organism>
<gene>
    <name evidence="5" type="ORF">ENK44_05120</name>
</gene>
<dbReference type="InterPro" id="IPR005107">
    <property type="entry name" value="CO_DH_flav_C"/>
</dbReference>
<accession>A0A7V4TZ55</accession>
<evidence type="ECO:0000256" key="1">
    <source>
        <dbReference type="ARBA" id="ARBA00022630"/>
    </source>
</evidence>
<dbReference type="InterPro" id="IPR016169">
    <property type="entry name" value="FAD-bd_PCMH_sub2"/>
</dbReference>
<reference evidence="5" key="1">
    <citation type="journal article" date="2020" name="mSystems">
        <title>Genome- and Community-Level Interaction Insights into Carbon Utilization and Element Cycling Functions of Hydrothermarchaeota in Hydrothermal Sediment.</title>
        <authorList>
            <person name="Zhou Z."/>
            <person name="Liu Y."/>
            <person name="Xu W."/>
            <person name="Pan J."/>
            <person name="Luo Z.H."/>
            <person name="Li M."/>
        </authorList>
    </citation>
    <scope>NUCLEOTIDE SEQUENCE [LARGE SCALE GENOMIC DNA]</scope>
    <source>
        <strain evidence="5">HyVt-577</strain>
    </source>
</reference>
<dbReference type="SMART" id="SM01092">
    <property type="entry name" value="CO_deh_flav_C"/>
    <property type="match status" value="1"/>
</dbReference>
<comment type="caution">
    <text evidence="5">The sequence shown here is derived from an EMBL/GenBank/DDBJ whole genome shotgun (WGS) entry which is preliminary data.</text>
</comment>
<feature type="domain" description="FAD-binding PCMH-type" evidence="4">
    <location>
        <begin position="1"/>
        <end position="162"/>
    </location>
</feature>
<keyword evidence="1" id="KW-0285">Flavoprotein</keyword>
<dbReference type="FunFam" id="3.30.465.10:FF:000017">
    <property type="entry name" value="Xanthine dehydrogenase, FAD binding subunit"/>
    <property type="match status" value="1"/>
</dbReference>
<dbReference type="Gene3D" id="3.30.390.50">
    <property type="entry name" value="CO dehydrogenase flavoprotein, C-terminal domain"/>
    <property type="match status" value="1"/>
</dbReference>
<dbReference type="PANTHER" id="PTHR42659">
    <property type="entry name" value="XANTHINE DEHYDROGENASE SUBUNIT C-RELATED"/>
    <property type="match status" value="1"/>
</dbReference>
<dbReference type="GO" id="GO:0016491">
    <property type="term" value="F:oxidoreductase activity"/>
    <property type="evidence" value="ECO:0007669"/>
    <property type="project" value="UniProtKB-KW"/>
</dbReference>
<dbReference type="InterPro" id="IPR036318">
    <property type="entry name" value="FAD-bd_PCMH-like_sf"/>
</dbReference>
<dbReference type="PROSITE" id="PS51387">
    <property type="entry name" value="FAD_PCMH"/>
    <property type="match status" value="1"/>
</dbReference>
<dbReference type="EMBL" id="DRQG01000045">
    <property type="protein sequence ID" value="HGY55060.1"/>
    <property type="molecule type" value="Genomic_DNA"/>
</dbReference>
<dbReference type="Gene3D" id="3.30.465.10">
    <property type="match status" value="1"/>
</dbReference>
<dbReference type="PANTHER" id="PTHR42659:SF9">
    <property type="entry name" value="XANTHINE DEHYDROGENASE FAD-BINDING SUBUNIT XDHB-RELATED"/>
    <property type="match status" value="1"/>
</dbReference>
<dbReference type="SUPFAM" id="SSF55447">
    <property type="entry name" value="CO dehydrogenase flavoprotein C-terminal domain-like"/>
    <property type="match status" value="1"/>
</dbReference>
<evidence type="ECO:0000256" key="2">
    <source>
        <dbReference type="ARBA" id="ARBA00022827"/>
    </source>
</evidence>
<dbReference type="AlphaFoldDB" id="A0A7V4TZ55"/>
<dbReference type="GO" id="GO:0071949">
    <property type="term" value="F:FAD binding"/>
    <property type="evidence" value="ECO:0007669"/>
    <property type="project" value="InterPro"/>
</dbReference>
<dbReference type="InterPro" id="IPR051312">
    <property type="entry name" value="Diverse_Substr_Oxidored"/>
</dbReference>
<dbReference type="InterPro" id="IPR002346">
    <property type="entry name" value="Mopterin_DH_FAD-bd"/>
</dbReference>
<sequence>MTRTLSDASAATQFVAGGTDVLVESRQPYFSKPQTLIDLSRVDELKSISETNGLIRIGAMATHSEIIAQPLIQRQAPLLAQACAEIGSQQIRNRGTLGGNICNASPCADTVPPLLALDAQVEVLNEQGLRRVAMQEFFVKPYQTVLQKNEVLTAVYFPPLPDGYGSAFYKLGRRKALAISRINMAAVLKTNHHGIIEEVRLAPGSVFPVWKRVAAAERFLTGKKITDQNFMQAGQITAQEMIKISGRRWSTPYKEPVVAALVKRVLLMAAGLEEQ</sequence>
<dbReference type="SUPFAM" id="SSF56176">
    <property type="entry name" value="FAD-binding/transporter-associated domain-like"/>
    <property type="match status" value="1"/>
</dbReference>
<name>A0A7V4TZ55_CALAY</name>
<dbReference type="InterPro" id="IPR036683">
    <property type="entry name" value="CO_DH_flav_C_dom_sf"/>
</dbReference>
<evidence type="ECO:0000313" key="5">
    <source>
        <dbReference type="EMBL" id="HGY55060.1"/>
    </source>
</evidence>
<evidence type="ECO:0000259" key="4">
    <source>
        <dbReference type="PROSITE" id="PS51387"/>
    </source>
</evidence>
<protein>
    <submittedName>
        <fullName evidence="5">Xanthine dehydrogenase family protein subunit M</fullName>
    </submittedName>
</protein>
<dbReference type="Proteomes" id="UP000885779">
    <property type="component" value="Unassembled WGS sequence"/>
</dbReference>